<dbReference type="Proteomes" id="UP000014216">
    <property type="component" value="Unassembled WGS sequence"/>
</dbReference>
<feature type="domain" description="PAC" evidence="6">
    <location>
        <begin position="81"/>
        <end position="130"/>
    </location>
</feature>
<feature type="domain" description="PAS" evidence="5">
    <location>
        <begin position="5"/>
        <end position="79"/>
    </location>
</feature>
<dbReference type="NCBIfam" id="TIGR00229">
    <property type="entry name" value="sensory_box"/>
    <property type="match status" value="1"/>
</dbReference>
<dbReference type="InterPro" id="IPR036890">
    <property type="entry name" value="HATPase_C_sf"/>
</dbReference>
<feature type="domain" description="Histidine kinase" evidence="4">
    <location>
        <begin position="143"/>
        <end position="369"/>
    </location>
</feature>
<protein>
    <recommendedName>
        <fullName evidence="2">histidine kinase</fullName>
        <ecNumber evidence="2">2.7.13.3</ecNumber>
    </recommendedName>
</protein>
<proteinExistence type="predicted"/>
<evidence type="ECO:0000259" key="5">
    <source>
        <dbReference type="PROSITE" id="PS50112"/>
    </source>
</evidence>
<dbReference type="PROSITE" id="PS50109">
    <property type="entry name" value="HIS_KIN"/>
    <property type="match status" value="1"/>
</dbReference>
<dbReference type="InterPro" id="IPR000700">
    <property type="entry name" value="PAS-assoc_C"/>
</dbReference>
<dbReference type="InterPro" id="IPR003594">
    <property type="entry name" value="HATPase_dom"/>
</dbReference>
<dbReference type="SMART" id="SM00091">
    <property type="entry name" value="PAS"/>
    <property type="match status" value="1"/>
</dbReference>
<dbReference type="PATRIC" id="fig|1286635.3.peg.4752"/>
<dbReference type="InterPro" id="IPR000014">
    <property type="entry name" value="PAS"/>
</dbReference>
<dbReference type="PROSITE" id="PS50113">
    <property type="entry name" value="PAC"/>
    <property type="match status" value="1"/>
</dbReference>
<dbReference type="Pfam" id="PF13426">
    <property type="entry name" value="PAS_9"/>
    <property type="match status" value="1"/>
</dbReference>
<dbReference type="InterPro" id="IPR004358">
    <property type="entry name" value="Sig_transdc_His_kin-like_C"/>
</dbReference>
<dbReference type="InterPro" id="IPR005467">
    <property type="entry name" value="His_kinase_dom"/>
</dbReference>
<dbReference type="CDD" id="cd00082">
    <property type="entry name" value="HisKA"/>
    <property type="match status" value="1"/>
</dbReference>
<evidence type="ECO:0000256" key="3">
    <source>
        <dbReference type="ARBA" id="ARBA00022553"/>
    </source>
</evidence>
<keyword evidence="8" id="KW-1185">Reference proteome</keyword>
<comment type="caution">
    <text evidence="7">The sequence shown here is derived from an EMBL/GenBank/DDBJ whole genome shotgun (WGS) entry which is preliminary data.</text>
</comment>
<accession>S0FW29</accession>
<comment type="catalytic activity">
    <reaction evidence="1">
        <text>ATP + protein L-histidine = ADP + protein N-phospho-L-histidine.</text>
        <dbReference type="EC" id="2.7.13.3"/>
    </reaction>
</comment>
<dbReference type="RefSeq" id="WP_006968703.1">
    <property type="nucleotide sequence ID" value="NZ_APJX01000017.1"/>
</dbReference>
<dbReference type="SUPFAM" id="SSF55874">
    <property type="entry name" value="ATPase domain of HSP90 chaperone/DNA topoisomerase II/histidine kinase"/>
    <property type="match status" value="1"/>
</dbReference>
<dbReference type="InterPro" id="IPR003661">
    <property type="entry name" value="HisK_dim/P_dom"/>
</dbReference>
<dbReference type="PRINTS" id="PR00344">
    <property type="entry name" value="BCTRLSENSOR"/>
</dbReference>
<dbReference type="GO" id="GO:0000155">
    <property type="term" value="F:phosphorelay sensor kinase activity"/>
    <property type="evidence" value="ECO:0007669"/>
    <property type="project" value="InterPro"/>
</dbReference>
<dbReference type="PROSITE" id="PS50112">
    <property type="entry name" value="PAS"/>
    <property type="match status" value="1"/>
</dbReference>
<reference evidence="7 8" key="1">
    <citation type="journal article" date="2013" name="Genome Announc.">
        <title>Draft Genome Sequence of Desulfotignum phosphitoxidans DSM 13687 Strain FiPS-3.</title>
        <authorList>
            <person name="Poehlein A."/>
            <person name="Daniel R."/>
            <person name="Simeonova D.D."/>
        </authorList>
    </citation>
    <scope>NUCLEOTIDE SEQUENCE [LARGE SCALE GENOMIC DNA]</scope>
    <source>
        <strain evidence="7 8">DSM 13687</strain>
    </source>
</reference>
<keyword evidence="3" id="KW-0597">Phosphoprotein</keyword>
<dbReference type="CDD" id="cd00130">
    <property type="entry name" value="PAS"/>
    <property type="match status" value="1"/>
</dbReference>
<dbReference type="Gene3D" id="3.30.450.20">
    <property type="entry name" value="PAS domain"/>
    <property type="match status" value="1"/>
</dbReference>
<dbReference type="SUPFAM" id="SSF55785">
    <property type="entry name" value="PYP-like sensor domain (PAS domain)"/>
    <property type="match status" value="1"/>
</dbReference>
<dbReference type="AlphaFoldDB" id="S0FW29"/>
<dbReference type="Gene3D" id="1.10.287.130">
    <property type="match status" value="1"/>
</dbReference>
<dbReference type="PANTHER" id="PTHR43065:SF42">
    <property type="entry name" value="TWO-COMPONENT SENSOR PPRA"/>
    <property type="match status" value="1"/>
</dbReference>
<dbReference type="Pfam" id="PF02518">
    <property type="entry name" value="HATPase_c"/>
    <property type="match status" value="1"/>
</dbReference>
<dbReference type="InterPro" id="IPR035965">
    <property type="entry name" value="PAS-like_dom_sf"/>
</dbReference>
<gene>
    <name evidence="7" type="ORF">Dpo_17c00380</name>
</gene>
<evidence type="ECO:0000256" key="2">
    <source>
        <dbReference type="ARBA" id="ARBA00012438"/>
    </source>
</evidence>
<evidence type="ECO:0000313" key="7">
    <source>
        <dbReference type="EMBL" id="EMS77334.1"/>
    </source>
</evidence>
<organism evidence="7 8">
    <name type="scientific">Desulfotignum phosphitoxidans DSM 13687</name>
    <dbReference type="NCBI Taxonomy" id="1286635"/>
    <lineage>
        <taxon>Bacteria</taxon>
        <taxon>Pseudomonadati</taxon>
        <taxon>Thermodesulfobacteriota</taxon>
        <taxon>Desulfobacteria</taxon>
        <taxon>Desulfobacterales</taxon>
        <taxon>Desulfobacteraceae</taxon>
        <taxon>Desulfotignum</taxon>
    </lineage>
</organism>
<evidence type="ECO:0000259" key="6">
    <source>
        <dbReference type="PROSITE" id="PS50113"/>
    </source>
</evidence>
<sequence length="375" mass="41418">MENKQEKQTQQFLEAINKTTIDGFWALNTQGIIVEVNDAFCLMTGYSRKELVGMTIGNLDTIESFDITAARIERIVTNGSESFETRHRRKDGTTFPIEISATWMTSNGGRLICFGPDITERKQTENRIRHLQKSESLDRMAGAMAHHYNNLLTSVMGNLEMAMEALPKNSRITSNLKGAMQAAERISKLGTTMRIYLGQTHPSQKRLNLSETCRNAVSTHLPDFPSWILLETNFFEPGPMIRANTDEIGQLLKILLNNAREAIGDQPGTIYVSTCEVLAGKITGTLRLPVDFRPEGSDFACIRIQDTGPGIPEKNLEKIFDPFYSTKFVGRGLGLPIALGTIKSLGGCITVTADAGSGPVFQIFIPISDKPVQGD</sequence>
<dbReference type="PANTHER" id="PTHR43065">
    <property type="entry name" value="SENSOR HISTIDINE KINASE"/>
    <property type="match status" value="1"/>
</dbReference>
<evidence type="ECO:0000259" key="4">
    <source>
        <dbReference type="PROSITE" id="PS50109"/>
    </source>
</evidence>
<dbReference type="SMART" id="SM00387">
    <property type="entry name" value="HATPase_c"/>
    <property type="match status" value="1"/>
</dbReference>
<evidence type="ECO:0000256" key="1">
    <source>
        <dbReference type="ARBA" id="ARBA00000085"/>
    </source>
</evidence>
<dbReference type="EMBL" id="APJX01000017">
    <property type="protein sequence ID" value="EMS77334.1"/>
    <property type="molecule type" value="Genomic_DNA"/>
</dbReference>
<evidence type="ECO:0000313" key="8">
    <source>
        <dbReference type="Proteomes" id="UP000014216"/>
    </source>
</evidence>
<dbReference type="OrthoDB" id="5409880at2"/>
<dbReference type="Gene3D" id="3.30.565.10">
    <property type="entry name" value="Histidine kinase-like ATPase, C-terminal domain"/>
    <property type="match status" value="1"/>
</dbReference>
<name>S0FW29_9BACT</name>
<dbReference type="EC" id="2.7.13.3" evidence="2"/>